<keyword evidence="3 6" id="KW-0812">Transmembrane</keyword>
<feature type="transmembrane region" description="Helical" evidence="6">
    <location>
        <begin position="142"/>
        <end position="163"/>
    </location>
</feature>
<keyword evidence="2" id="KW-1003">Cell membrane</keyword>
<dbReference type="GO" id="GO:0005886">
    <property type="term" value="C:plasma membrane"/>
    <property type="evidence" value="ECO:0007669"/>
    <property type="project" value="UniProtKB-SubCell"/>
</dbReference>
<dbReference type="EMBL" id="VIIS01001045">
    <property type="protein sequence ID" value="KAF0302586.1"/>
    <property type="molecule type" value="Genomic_DNA"/>
</dbReference>
<sequence>MKFQGTGSFLRAMRPALLGATICSLLPVSISNGSWRLCSVPAARSAILFTALLAMYLFCIVTRHTLFIKFSSAVDVFNLIQFFLPPLRWVGIFIWVWKNASRLESFLAAFLHLEVPLQTALLKGNVPQLRRLARQHGHITRLAGVFCGTFGGMLAAYVYITLIEFSASIYMNIQLTQPLGPQGLVELIFARLMAPLPVVLLHLTTNAGYQATAHSQRAADRVREHLLTNSATREDTELTEILNKLEQQQATMNMSGYFVLGRELFIQSMKDIVTLVIALAQFDMAAPAQQDKILGQAQSNVVADSQNSSISSAE</sequence>
<comment type="caution">
    <text evidence="7">The sequence shown here is derived from an EMBL/GenBank/DDBJ whole genome shotgun (WGS) entry which is preliminary data.</text>
</comment>
<keyword evidence="8" id="KW-1185">Reference proteome</keyword>
<feature type="transmembrane region" description="Helical" evidence="6">
    <location>
        <begin position="73"/>
        <end position="97"/>
    </location>
</feature>
<evidence type="ECO:0000256" key="5">
    <source>
        <dbReference type="ARBA" id="ARBA00023136"/>
    </source>
</evidence>
<dbReference type="InterPro" id="IPR013604">
    <property type="entry name" value="7TM_chemorcpt"/>
</dbReference>
<dbReference type="Pfam" id="PF08395">
    <property type="entry name" value="7tm_7"/>
    <property type="match status" value="1"/>
</dbReference>
<evidence type="ECO:0000256" key="3">
    <source>
        <dbReference type="ARBA" id="ARBA00022692"/>
    </source>
</evidence>
<name>A0A6A4W5I7_AMPAM</name>
<keyword evidence="5 6" id="KW-0472">Membrane</keyword>
<reference evidence="7 8" key="1">
    <citation type="submission" date="2019-07" db="EMBL/GenBank/DDBJ databases">
        <title>Draft genome assembly of a fouling barnacle, Amphibalanus amphitrite (Darwin, 1854): The first reference genome for Thecostraca.</title>
        <authorList>
            <person name="Kim W."/>
        </authorList>
    </citation>
    <scope>NUCLEOTIDE SEQUENCE [LARGE SCALE GENOMIC DNA]</scope>
    <source>
        <strain evidence="7">SNU_AA5</strain>
        <tissue evidence="7">Soma without cirri and trophi</tissue>
    </source>
</reference>
<gene>
    <name evidence="7" type="ORF">FJT64_025317</name>
</gene>
<organism evidence="7 8">
    <name type="scientific">Amphibalanus amphitrite</name>
    <name type="common">Striped barnacle</name>
    <name type="synonym">Balanus amphitrite</name>
    <dbReference type="NCBI Taxonomy" id="1232801"/>
    <lineage>
        <taxon>Eukaryota</taxon>
        <taxon>Metazoa</taxon>
        <taxon>Ecdysozoa</taxon>
        <taxon>Arthropoda</taxon>
        <taxon>Crustacea</taxon>
        <taxon>Multicrustacea</taxon>
        <taxon>Cirripedia</taxon>
        <taxon>Thoracica</taxon>
        <taxon>Thoracicalcarea</taxon>
        <taxon>Balanomorpha</taxon>
        <taxon>Balanoidea</taxon>
        <taxon>Balanidae</taxon>
        <taxon>Amphibalaninae</taxon>
        <taxon>Amphibalanus</taxon>
    </lineage>
</organism>
<evidence type="ECO:0000256" key="2">
    <source>
        <dbReference type="ARBA" id="ARBA00022475"/>
    </source>
</evidence>
<dbReference type="Proteomes" id="UP000440578">
    <property type="component" value="Unassembled WGS sequence"/>
</dbReference>
<feature type="transmembrane region" description="Helical" evidence="6">
    <location>
        <begin position="41"/>
        <end position="61"/>
    </location>
</feature>
<evidence type="ECO:0000256" key="4">
    <source>
        <dbReference type="ARBA" id="ARBA00022989"/>
    </source>
</evidence>
<evidence type="ECO:0000256" key="1">
    <source>
        <dbReference type="ARBA" id="ARBA00004651"/>
    </source>
</evidence>
<evidence type="ECO:0000256" key="6">
    <source>
        <dbReference type="SAM" id="Phobius"/>
    </source>
</evidence>
<dbReference type="AlphaFoldDB" id="A0A6A4W5I7"/>
<keyword evidence="4 6" id="KW-1133">Transmembrane helix</keyword>
<evidence type="ECO:0000313" key="8">
    <source>
        <dbReference type="Proteomes" id="UP000440578"/>
    </source>
</evidence>
<protein>
    <submittedName>
        <fullName evidence="7">Uncharacterized protein</fullName>
    </submittedName>
</protein>
<evidence type="ECO:0000313" key="7">
    <source>
        <dbReference type="EMBL" id="KAF0302586.1"/>
    </source>
</evidence>
<accession>A0A6A4W5I7</accession>
<proteinExistence type="predicted"/>
<comment type="subcellular location">
    <subcellularLocation>
        <location evidence="1">Cell membrane</location>
        <topology evidence="1">Multi-pass membrane protein</topology>
    </subcellularLocation>
</comment>
<dbReference type="GO" id="GO:0050909">
    <property type="term" value="P:sensory perception of taste"/>
    <property type="evidence" value="ECO:0007669"/>
    <property type="project" value="InterPro"/>
</dbReference>